<sequence length="112" mass="12687">MTQLPPETVELLKSTLKLYNTIEIDEIIVFTKELQYVGAFNSIDQQTEPELSEDKIDEYRKLIEAVGSNDKKLVNFSSGPNEKYICHVLGKFVVLYRLSSEVGQGSDTQKTV</sequence>
<dbReference type="EMBL" id="HE681721">
    <property type="protein sequence ID" value="CCG25759.1"/>
    <property type="molecule type" value="Genomic_DNA"/>
</dbReference>
<proteinExistence type="predicted"/>
<dbReference type="Proteomes" id="UP000005018">
    <property type="component" value="Chromosome 3"/>
</dbReference>
<dbReference type="KEGG" id="cot:CORT_0C03850"/>
<evidence type="ECO:0000313" key="2">
    <source>
        <dbReference type="Proteomes" id="UP000005018"/>
    </source>
</evidence>
<evidence type="ECO:0000313" key="1">
    <source>
        <dbReference type="EMBL" id="CCG25759.1"/>
    </source>
</evidence>
<organism evidence="1 2">
    <name type="scientific">Candida orthopsilosis (strain 90-125)</name>
    <name type="common">Yeast</name>
    <dbReference type="NCBI Taxonomy" id="1136231"/>
    <lineage>
        <taxon>Eukaryota</taxon>
        <taxon>Fungi</taxon>
        <taxon>Dikarya</taxon>
        <taxon>Ascomycota</taxon>
        <taxon>Saccharomycotina</taxon>
        <taxon>Pichiomycetes</taxon>
        <taxon>Debaryomycetaceae</taxon>
        <taxon>Candida/Lodderomyces clade</taxon>
        <taxon>Candida</taxon>
    </lineage>
</organism>
<reference evidence="1 2" key="1">
    <citation type="journal article" date="2012" name="PLoS ONE">
        <title>Sequence and analysis of the genome of the pathogenic yeast Candida orthopsilosis.</title>
        <authorList>
            <person name="Riccombeni A."/>
            <person name="Vidanes G."/>
            <person name="Proux-Wera E."/>
            <person name="Wolfe K.H."/>
            <person name="Butler G."/>
        </authorList>
    </citation>
    <scope>NUCLEOTIDE SEQUENCE [LARGE SCALE GENOMIC DNA]</scope>
    <source>
        <strain evidence="1 2">Co 90-125</strain>
    </source>
</reference>
<dbReference type="HOGENOM" id="CLU_2145553_0_0_1"/>
<dbReference type="AlphaFoldDB" id="H8X3X1"/>
<dbReference type="OrthoDB" id="4020392at2759"/>
<gene>
    <name evidence="1" type="ORF">CORT_0C03850</name>
</gene>
<keyword evidence="2" id="KW-1185">Reference proteome</keyword>
<name>H8X3X1_CANO9</name>
<protein>
    <submittedName>
        <fullName evidence="1">Uncharacterized protein</fullName>
    </submittedName>
</protein>
<accession>H8X3X1</accession>
<dbReference type="GeneID" id="14539280"/>
<dbReference type="RefSeq" id="XP_003868663.1">
    <property type="nucleotide sequence ID" value="XM_003868615.1"/>
</dbReference>